<feature type="signal peptide" evidence="2">
    <location>
        <begin position="1"/>
        <end position="20"/>
    </location>
</feature>
<feature type="region of interest" description="Disordered" evidence="1">
    <location>
        <begin position="426"/>
        <end position="452"/>
    </location>
</feature>
<comment type="caution">
    <text evidence="4">The sequence shown here is derived from an EMBL/GenBank/DDBJ whole genome shotgun (WGS) entry which is preliminary data.</text>
</comment>
<name>A0ABR4NAV9_9FUNG</name>
<sequence length="480" mass="51289">MRSASLLVALAVAAASSVAAQDPFAGYSCDPSVCKLPSCRCATKDAPVANPPQFILLTFDDAVQNEVWPQANGLFSNRKNPNGCPARATWFAQVFYSDPLLITQWYAAGNEIADHTITHTSPFTGTYAEIEGNRAYMSTYGGVPRGQIRGFRYPFLNYTADSLKMLQQMGFEYESSMSAQDNDAVWPYTLDNGPVNDCLGLIGLCNKGLKVPGMWEVPLYGASGSSPHLMDPYNDPSITAPASTSTILNDLTSTFDRHYNGNRAPFGIYTHPIWIGPAVPPSIPDGTGKAAMVRQALDYFMSKPDTWMVTTYQLVQYMRNPVPASQLASQPYMQCTRNPAPPTNICNGLSTTGFETCNLPNGTIRSCYGCPESYPSLSNPVPNRVGSKCFIPDTCDTLWWDSVACKCLCTDASCAWNDTSRAINLDPSSLTQSSKPGSTGSGSGSGTGSGKGSNAGSALESATVATAVAAAIVAAYAVFF</sequence>
<dbReference type="InterPro" id="IPR011330">
    <property type="entry name" value="Glyco_hydro/deAcase_b/a-brl"/>
</dbReference>
<keyword evidence="5" id="KW-1185">Reference proteome</keyword>
<evidence type="ECO:0000313" key="5">
    <source>
        <dbReference type="Proteomes" id="UP001527925"/>
    </source>
</evidence>
<evidence type="ECO:0000256" key="2">
    <source>
        <dbReference type="SAM" id="SignalP"/>
    </source>
</evidence>
<protein>
    <recommendedName>
        <fullName evidence="3">NodB homology domain-containing protein</fullName>
    </recommendedName>
</protein>
<evidence type="ECO:0000256" key="1">
    <source>
        <dbReference type="SAM" id="MobiDB-lite"/>
    </source>
</evidence>
<accession>A0ABR4NAV9</accession>
<dbReference type="CDD" id="cd10919">
    <property type="entry name" value="CE4_CDA_like"/>
    <property type="match status" value="1"/>
</dbReference>
<feature type="chain" id="PRO_5046303319" description="NodB homology domain-containing protein" evidence="2">
    <location>
        <begin position="21"/>
        <end position="480"/>
    </location>
</feature>
<dbReference type="Pfam" id="PF01522">
    <property type="entry name" value="Polysacc_deac_1"/>
    <property type="match status" value="1"/>
</dbReference>
<dbReference type="PANTHER" id="PTHR45985">
    <property type="match status" value="1"/>
</dbReference>
<feature type="compositionally biased region" description="Gly residues" evidence="1">
    <location>
        <begin position="439"/>
        <end position="452"/>
    </location>
</feature>
<dbReference type="PANTHER" id="PTHR45985:SF3">
    <property type="entry name" value="CHITIN DEACETYLASE-LIKE 4"/>
    <property type="match status" value="1"/>
</dbReference>
<reference evidence="4 5" key="1">
    <citation type="submission" date="2023-09" db="EMBL/GenBank/DDBJ databases">
        <title>Pangenome analysis of Batrachochytrium dendrobatidis and related Chytrids.</title>
        <authorList>
            <person name="Yacoub M.N."/>
            <person name="Stajich J.E."/>
            <person name="James T.Y."/>
        </authorList>
    </citation>
    <scope>NUCLEOTIDE SEQUENCE [LARGE SCALE GENOMIC DNA]</scope>
    <source>
        <strain evidence="4 5">JEL0888</strain>
    </source>
</reference>
<feature type="domain" description="NodB homology" evidence="3">
    <location>
        <begin position="50"/>
        <end position="173"/>
    </location>
</feature>
<evidence type="ECO:0000259" key="3">
    <source>
        <dbReference type="Pfam" id="PF01522"/>
    </source>
</evidence>
<dbReference type="Gene3D" id="3.20.20.370">
    <property type="entry name" value="Glycoside hydrolase/deacetylase"/>
    <property type="match status" value="1"/>
</dbReference>
<dbReference type="InterPro" id="IPR002509">
    <property type="entry name" value="NODB_dom"/>
</dbReference>
<dbReference type="EMBL" id="JADGIZ020000015">
    <property type="protein sequence ID" value="KAL2916604.1"/>
    <property type="molecule type" value="Genomic_DNA"/>
</dbReference>
<evidence type="ECO:0000313" key="4">
    <source>
        <dbReference type="EMBL" id="KAL2916604.1"/>
    </source>
</evidence>
<dbReference type="InterPro" id="IPR052740">
    <property type="entry name" value="CE4"/>
</dbReference>
<organism evidence="4 5">
    <name type="scientific">Polyrhizophydium stewartii</name>
    <dbReference type="NCBI Taxonomy" id="2732419"/>
    <lineage>
        <taxon>Eukaryota</taxon>
        <taxon>Fungi</taxon>
        <taxon>Fungi incertae sedis</taxon>
        <taxon>Chytridiomycota</taxon>
        <taxon>Chytridiomycota incertae sedis</taxon>
        <taxon>Chytridiomycetes</taxon>
        <taxon>Rhizophydiales</taxon>
        <taxon>Rhizophydiales incertae sedis</taxon>
        <taxon>Polyrhizophydium</taxon>
    </lineage>
</organism>
<dbReference type="Proteomes" id="UP001527925">
    <property type="component" value="Unassembled WGS sequence"/>
</dbReference>
<gene>
    <name evidence="4" type="ORF">HK105_203716</name>
</gene>
<keyword evidence="2" id="KW-0732">Signal</keyword>
<dbReference type="SUPFAM" id="SSF88713">
    <property type="entry name" value="Glycoside hydrolase/deacetylase"/>
    <property type="match status" value="1"/>
</dbReference>
<proteinExistence type="predicted"/>